<organism evidence="22 23">
    <name type="scientific">Meganyctiphanes norvegica</name>
    <name type="common">Northern krill</name>
    <name type="synonym">Thysanopoda norvegica</name>
    <dbReference type="NCBI Taxonomy" id="48144"/>
    <lineage>
        <taxon>Eukaryota</taxon>
        <taxon>Metazoa</taxon>
        <taxon>Ecdysozoa</taxon>
        <taxon>Arthropoda</taxon>
        <taxon>Crustacea</taxon>
        <taxon>Multicrustacea</taxon>
        <taxon>Malacostraca</taxon>
        <taxon>Eumalacostraca</taxon>
        <taxon>Eucarida</taxon>
        <taxon>Euphausiacea</taxon>
        <taxon>Euphausiidae</taxon>
        <taxon>Meganyctiphanes</taxon>
    </lineage>
</organism>
<keyword evidence="9" id="KW-0966">Cell projection</keyword>
<dbReference type="InterPro" id="IPR013057">
    <property type="entry name" value="AA_transpt_TM"/>
</dbReference>
<dbReference type="GO" id="GO:0140800">
    <property type="term" value="F:gamma-aminobutyric acid:proton antiporter activity"/>
    <property type="evidence" value="ECO:0007669"/>
    <property type="project" value="UniProtKB-ARBA"/>
</dbReference>
<dbReference type="GO" id="GO:0060077">
    <property type="term" value="C:inhibitory synapse"/>
    <property type="evidence" value="ECO:0007669"/>
    <property type="project" value="UniProtKB-ARBA"/>
</dbReference>
<dbReference type="GO" id="GO:0005774">
    <property type="term" value="C:vacuolar membrane"/>
    <property type="evidence" value="ECO:0007669"/>
    <property type="project" value="TreeGrafter"/>
</dbReference>
<sequence>MPQLPIPPIGQAAKDGAKAVWSGVKGALPESCLSAPDEIVQFAKYGRRPNERMEMTEVNKAPPGEGGEVALGEGGEGGEGGPLPEGVAPGDGAAPVPLKRGDSMGSTSTVLEGEGGHDMITEWQAGWNVTNAIQGMFIVSLPYAVLHGGYWAIVAMTGIAYICCYTGKILVDCLYEKDETSGQLIRVRGSYKSIAKEVFGQQWGGKIVGTAQLIELLMTCILYVVLCGDLLIGSFPNGPIDARSWMMISGIVLIPCAFLKNLHHVSALSFWCMIAHLIINFIIFAYCVINIQYWQWSKVKFTIDFLQFPIALGIIVFSYTSHIFLPTLEYNMVDRSKFEPMLNWSHVAAAIFKSAFGYIGFLTWAEDTEEVITNNLPNPTFKSFVNLVLVVKAILSYPLPYYAAVELIENTYFKGKPKTPFASVWELDGELKVWGLAIRVIVVVITTVMAITIPHFAILMGLIGSFTGTMLSFIWPCWFHLKLKYNELEKGDIIYDYFVIFIGCVFGVIGITTSFYALVEAFAIGLPF</sequence>
<name>A0AAV2QX52_MEGNR</name>
<comment type="catalytic activity">
    <reaction evidence="14">
        <text>4-aminobutanoate(out) + n H(+)(in) = 4-aminobutanoate(in) + n H(+)(out)</text>
        <dbReference type="Rhea" id="RHEA:70979"/>
        <dbReference type="ChEBI" id="CHEBI:15378"/>
        <dbReference type="ChEBI" id="CHEBI:59888"/>
    </reaction>
</comment>
<evidence type="ECO:0000313" key="23">
    <source>
        <dbReference type="Proteomes" id="UP001497623"/>
    </source>
</evidence>
<dbReference type="Proteomes" id="UP001497623">
    <property type="component" value="Unassembled WGS sequence"/>
</dbReference>
<comment type="similarity">
    <text evidence="2">Belongs to the amino acid/polyamine transporter 2 family.</text>
</comment>
<dbReference type="GO" id="GO:0015187">
    <property type="term" value="F:glycine transmembrane transporter activity"/>
    <property type="evidence" value="ECO:0007669"/>
    <property type="project" value="UniProtKB-ARBA"/>
</dbReference>
<evidence type="ECO:0000256" key="6">
    <source>
        <dbReference type="ARBA" id="ARBA00022989"/>
    </source>
</evidence>
<comment type="caution">
    <text evidence="22">The sequence shown here is derived from an EMBL/GenBank/DDBJ whole genome shotgun (WGS) entry which is preliminary data.</text>
</comment>
<reference evidence="22 23" key="1">
    <citation type="submission" date="2024-05" db="EMBL/GenBank/DDBJ databases">
        <authorList>
            <person name="Wallberg A."/>
        </authorList>
    </citation>
    <scope>NUCLEOTIDE SEQUENCE [LARGE SCALE GENOMIC DNA]</scope>
</reference>
<keyword evidence="3" id="KW-0813">Transport</keyword>
<feature type="transmembrane region" description="Helical" evidence="20">
    <location>
        <begin position="301"/>
        <end position="324"/>
    </location>
</feature>
<comment type="subcellular location">
    <subcellularLocation>
        <location evidence="1">Cytoplasmic vesicle membrane</location>
        <topology evidence="1">Multi-pass membrane protein</topology>
    </subcellularLocation>
    <subcellularLocation>
        <location evidence="11">Presynapse</location>
    </subcellularLocation>
</comment>
<evidence type="ECO:0000256" key="2">
    <source>
        <dbReference type="ARBA" id="ARBA00008066"/>
    </source>
</evidence>
<evidence type="ECO:0000256" key="10">
    <source>
        <dbReference type="ARBA" id="ARBA00023329"/>
    </source>
</evidence>
<dbReference type="EMBL" id="CAXKWB010010928">
    <property type="protein sequence ID" value="CAL4099611.1"/>
    <property type="molecule type" value="Genomic_DNA"/>
</dbReference>
<evidence type="ECO:0000256" key="8">
    <source>
        <dbReference type="ARBA" id="ARBA00023136"/>
    </source>
</evidence>
<feature type="region of interest" description="Disordered" evidence="19">
    <location>
        <begin position="57"/>
        <end position="102"/>
    </location>
</feature>
<keyword evidence="8 20" id="KW-0472">Membrane</keyword>
<accession>A0AAV2QX52</accession>
<feature type="transmembrane region" description="Helical" evidence="20">
    <location>
        <begin position="433"/>
        <end position="451"/>
    </location>
</feature>
<keyword evidence="23" id="KW-1185">Reference proteome</keyword>
<evidence type="ECO:0000256" key="4">
    <source>
        <dbReference type="ARBA" id="ARBA00022692"/>
    </source>
</evidence>
<keyword evidence="7" id="KW-0770">Synapse</keyword>
<evidence type="ECO:0000313" key="22">
    <source>
        <dbReference type="EMBL" id="CAL4099611.1"/>
    </source>
</evidence>
<feature type="transmembrane region" description="Helical" evidence="20">
    <location>
        <begin position="244"/>
        <end position="262"/>
    </location>
</feature>
<feature type="transmembrane region" description="Helical" evidence="20">
    <location>
        <begin position="213"/>
        <end position="232"/>
    </location>
</feature>
<comment type="function">
    <text evidence="18">Antiporter that exchanges vesicular protons for cytosolic 4-aminobutanoate or to a lesser extend glycine, thus allowing their secretion from nerve terminals. The transport is equally dependent on the chemical and electrical components of the proton gradient. May also transport beta-alanine. Acidification of GABAergic synaptic vesicles is a prerequisite for 4-aminobutanoate uptake.</text>
</comment>
<evidence type="ECO:0000256" key="11">
    <source>
        <dbReference type="ARBA" id="ARBA00034106"/>
    </source>
</evidence>
<feature type="compositionally biased region" description="Gly residues" evidence="19">
    <location>
        <begin position="64"/>
        <end position="83"/>
    </location>
</feature>
<evidence type="ECO:0000256" key="12">
    <source>
        <dbReference type="ARBA" id="ARBA00035892"/>
    </source>
</evidence>
<protein>
    <recommendedName>
        <fullName evidence="15">Vesicular inhibitory amino acid transporter</fullName>
    </recommendedName>
    <alternativeName>
        <fullName evidence="16">Solute carrier family 32 member 1</fullName>
    </alternativeName>
    <alternativeName>
        <fullName evidence="17">Vesicular GABA transporter</fullName>
    </alternativeName>
</protein>
<dbReference type="AlphaFoldDB" id="A0AAV2QX52"/>
<evidence type="ECO:0000256" key="3">
    <source>
        <dbReference type="ARBA" id="ARBA00022448"/>
    </source>
</evidence>
<evidence type="ECO:0000256" key="14">
    <source>
        <dbReference type="ARBA" id="ARBA00036440"/>
    </source>
</evidence>
<dbReference type="PANTHER" id="PTHR22950">
    <property type="entry name" value="AMINO ACID TRANSPORTER"/>
    <property type="match status" value="1"/>
</dbReference>
<feature type="domain" description="Amino acid transporter transmembrane" evidence="21">
    <location>
        <begin position="120"/>
        <end position="513"/>
    </location>
</feature>
<feature type="transmembrane region" description="Helical" evidence="20">
    <location>
        <begin position="384"/>
        <end position="403"/>
    </location>
</feature>
<dbReference type="GO" id="GO:0015179">
    <property type="term" value="F:L-amino acid transmembrane transporter activity"/>
    <property type="evidence" value="ECO:0007669"/>
    <property type="project" value="TreeGrafter"/>
</dbReference>
<dbReference type="GO" id="GO:0098793">
    <property type="term" value="C:presynapse"/>
    <property type="evidence" value="ECO:0007669"/>
    <property type="project" value="UniProtKB-SubCell"/>
</dbReference>
<keyword evidence="5" id="KW-0532">Neurotransmitter transport</keyword>
<gene>
    <name evidence="22" type="ORF">MNOR_LOCUS16540</name>
</gene>
<proteinExistence type="inferred from homology"/>
<dbReference type="GO" id="GO:0051939">
    <property type="term" value="P:gamma-aminobutyric acid import"/>
    <property type="evidence" value="ECO:0007669"/>
    <property type="project" value="UniProtKB-ARBA"/>
</dbReference>
<feature type="non-terminal residue" evidence="22">
    <location>
        <position position="528"/>
    </location>
</feature>
<keyword evidence="10" id="KW-0968">Cytoplasmic vesicle</keyword>
<feature type="transmembrane region" description="Helical" evidence="20">
    <location>
        <begin position="268"/>
        <end position="289"/>
    </location>
</feature>
<evidence type="ECO:0000256" key="5">
    <source>
        <dbReference type="ARBA" id="ARBA00022775"/>
    </source>
</evidence>
<evidence type="ECO:0000256" key="9">
    <source>
        <dbReference type="ARBA" id="ARBA00023273"/>
    </source>
</evidence>
<evidence type="ECO:0000256" key="16">
    <source>
        <dbReference type="ARBA" id="ARBA00041574"/>
    </source>
</evidence>
<dbReference type="FunFam" id="1.20.1740.10:FF:000062">
    <property type="entry name" value="Vesicular inhibitory amino acid transporter"/>
    <property type="match status" value="1"/>
</dbReference>
<evidence type="ECO:0000256" key="17">
    <source>
        <dbReference type="ARBA" id="ARBA00042394"/>
    </source>
</evidence>
<evidence type="ECO:0000256" key="18">
    <source>
        <dbReference type="ARBA" id="ARBA00046163"/>
    </source>
</evidence>
<evidence type="ECO:0000256" key="19">
    <source>
        <dbReference type="SAM" id="MobiDB-lite"/>
    </source>
</evidence>
<comment type="catalytic activity">
    <reaction evidence="13">
        <text>glycine(out) + n H(+)(in) = glycine(in) + n H(+)(out)</text>
        <dbReference type="Rhea" id="RHEA:70983"/>
        <dbReference type="ChEBI" id="CHEBI:15378"/>
        <dbReference type="ChEBI" id="CHEBI:57305"/>
    </reaction>
</comment>
<evidence type="ECO:0000256" key="13">
    <source>
        <dbReference type="ARBA" id="ARBA00035961"/>
    </source>
</evidence>
<evidence type="ECO:0000256" key="7">
    <source>
        <dbReference type="ARBA" id="ARBA00023018"/>
    </source>
</evidence>
<feature type="transmembrane region" description="Helical" evidence="20">
    <location>
        <begin position="458"/>
        <end position="481"/>
    </location>
</feature>
<keyword evidence="6 20" id="KW-1133">Transmembrane helix</keyword>
<feature type="transmembrane region" description="Helical" evidence="20">
    <location>
        <begin position="344"/>
        <end position="364"/>
    </location>
</feature>
<evidence type="ECO:0000256" key="20">
    <source>
        <dbReference type="SAM" id="Phobius"/>
    </source>
</evidence>
<keyword evidence="4 20" id="KW-0812">Transmembrane</keyword>
<evidence type="ECO:0000256" key="1">
    <source>
        <dbReference type="ARBA" id="ARBA00004439"/>
    </source>
</evidence>
<feature type="transmembrane region" description="Helical" evidence="20">
    <location>
        <begin position="493"/>
        <end position="519"/>
    </location>
</feature>
<dbReference type="Pfam" id="PF01490">
    <property type="entry name" value="Aa_trans"/>
    <property type="match status" value="1"/>
</dbReference>
<dbReference type="GO" id="GO:0030659">
    <property type="term" value="C:cytoplasmic vesicle membrane"/>
    <property type="evidence" value="ECO:0007669"/>
    <property type="project" value="UniProtKB-SubCell"/>
</dbReference>
<dbReference type="GO" id="GO:0006836">
    <property type="term" value="P:neurotransmitter transport"/>
    <property type="evidence" value="ECO:0007669"/>
    <property type="project" value="UniProtKB-KW"/>
</dbReference>
<evidence type="ECO:0000259" key="21">
    <source>
        <dbReference type="Pfam" id="PF01490"/>
    </source>
</evidence>
<evidence type="ECO:0000256" key="15">
    <source>
        <dbReference type="ARBA" id="ARBA00039542"/>
    </source>
</evidence>
<dbReference type="PANTHER" id="PTHR22950:SF689">
    <property type="entry name" value="VESICULAR INHIBITORY AMINO ACID TRANSPORTER"/>
    <property type="match status" value="1"/>
</dbReference>
<comment type="catalytic activity">
    <reaction evidence="12">
        <text>beta-alanine(out) + n H(+)(in) = beta-alanine(in) + n H(+)(out)</text>
        <dbReference type="Rhea" id="RHEA:70987"/>
        <dbReference type="ChEBI" id="CHEBI:15378"/>
        <dbReference type="ChEBI" id="CHEBI:57966"/>
    </reaction>
</comment>